<dbReference type="PANTHER" id="PTHR30417:SF1">
    <property type="entry name" value="N-ACETYLMURAMOYL-L-ALANINE AMIDASE AMID"/>
    <property type="match status" value="1"/>
</dbReference>
<dbReference type="GO" id="GO:0071555">
    <property type="term" value="P:cell wall organization"/>
    <property type="evidence" value="ECO:0007669"/>
    <property type="project" value="UniProtKB-KW"/>
</dbReference>
<proteinExistence type="predicted"/>
<dbReference type="HOGENOM" id="CLU_1287075_0_0_0"/>
<dbReference type="Pfam" id="PF01510">
    <property type="entry name" value="Amidase_2"/>
    <property type="match status" value="1"/>
</dbReference>
<evidence type="ECO:0000256" key="4">
    <source>
        <dbReference type="ARBA" id="ARBA00023316"/>
    </source>
</evidence>
<gene>
    <name evidence="6" type="ORF">QR90_06855</name>
</gene>
<dbReference type="KEGG" id="dsw:QR90_06855"/>
<dbReference type="GO" id="GO:0008745">
    <property type="term" value="F:N-acetylmuramoyl-L-alanine amidase activity"/>
    <property type="evidence" value="ECO:0007669"/>
    <property type="project" value="UniProtKB-EC"/>
</dbReference>
<dbReference type="GO" id="GO:0009254">
    <property type="term" value="P:peptidoglycan turnover"/>
    <property type="evidence" value="ECO:0007669"/>
    <property type="project" value="TreeGrafter"/>
</dbReference>
<dbReference type="RefSeq" id="WP_039683323.1">
    <property type="nucleotide sequence ID" value="NZ_CP010028.1"/>
</dbReference>
<keyword evidence="4" id="KW-0961">Cell wall biogenesis/degradation</keyword>
<organism evidence="6 7">
    <name type="scientific">Deinococcus radiopugnans</name>
    <dbReference type="NCBI Taxonomy" id="57497"/>
    <lineage>
        <taxon>Bacteria</taxon>
        <taxon>Thermotogati</taxon>
        <taxon>Deinococcota</taxon>
        <taxon>Deinococci</taxon>
        <taxon>Deinococcales</taxon>
        <taxon>Deinococcaceae</taxon>
        <taxon>Deinococcus</taxon>
    </lineage>
</organism>
<dbReference type="Gene3D" id="3.40.80.10">
    <property type="entry name" value="Peptidoglycan recognition protein-like"/>
    <property type="match status" value="1"/>
</dbReference>
<sequence>MNIEQHPAHPGNYTQGRQGTKVDRIVIHVADGTYAGTNAWFADPKCDTSAHYTIAMDGRVARNVADADTAWHSGLWAMNLRSIGIEHEGQPSRGPWTPSALQLAASAELVADLCRQFGIPADREHIIGHFEVIPGRAARAGCPGKTWPWDAYVKDVQARLNPAPPPAHVPDALDKRSVRLFSASTNTQIGVGTLINGTDKIYLSPDVEQALRRK</sequence>
<dbReference type="InterPro" id="IPR036505">
    <property type="entry name" value="Amidase/PGRP_sf"/>
</dbReference>
<evidence type="ECO:0000313" key="6">
    <source>
        <dbReference type="EMBL" id="AIZ44887.1"/>
    </source>
</evidence>
<dbReference type="SMART" id="SM00644">
    <property type="entry name" value="Ami_2"/>
    <property type="match status" value="1"/>
</dbReference>
<keyword evidence="3" id="KW-0378">Hydrolase</keyword>
<dbReference type="EC" id="3.5.1.28" evidence="2"/>
<reference evidence="7" key="1">
    <citation type="submission" date="2014-11" db="EMBL/GenBank/DDBJ databases">
        <title>Hymenobacter sp. DG25B genome submission.</title>
        <authorList>
            <person name="Jung H.-Y."/>
            <person name="Kim M.K."/>
            <person name="Srinivasan S."/>
            <person name="Lim S."/>
        </authorList>
    </citation>
    <scope>NUCLEOTIDE SEQUENCE [LARGE SCALE GENOMIC DNA]</scope>
    <source>
        <strain evidence="7">DY59</strain>
    </source>
</reference>
<dbReference type="PANTHER" id="PTHR30417">
    <property type="entry name" value="N-ACETYLMURAMOYL-L-ALANINE AMIDASE AMID"/>
    <property type="match status" value="1"/>
</dbReference>
<comment type="catalytic activity">
    <reaction evidence="1">
        <text>Hydrolyzes the link between N-acetylmuramoyl residues and L-amino acid residues in certain cell-wall glycopeptides.</text>
        <dbReference type="EC" id="3.5.1.28"/>
    </reaction>
</comment>
<evidence type="ECO:0000256" key="1">
    <source>
        <dbReference type="ARBA" id="ARBA00001561"/>
    </source>
</evidence>
<dbReference type="InterPro" id="IPR002502">
    <property type="entry name" value="Amidase_domain"/>
</dbReference>
<dbReference type="InterPro" id="IPR051206">
    <property type="entry name" value="NAMLAA_amidase_2"/>
</dbReference>
<dbReference type="GO" id="GO:0009253">
    <property type="term" value="P:peptidoglycan catabolic process"/>
    <property type="evidence" value="ECO:0007669"/>
    <property type="project" value="InterPro"/>
</dbReference>
<evidence type="ECO:0000256" key="3">
    <source>
        <dbReference type="ARBA" id="ARBA00022801"/>
    </source>
</evidence>
<evidence type="ECO:0000259" key="5">
    <source>
        <dbReference type="SMART" id="SM00644"/>
    </source>
</evidence>
<dbReference type="CDD" id="cd06583">
    <property type="entry name" value="PGRP"/>
    <property type="match status" value="1"/>
</dbReference>
<evidence type="ECO:0000256" key="2">
    <source>
        <dbReference type="ARBA" id="ARBA00011901"/>
    </source>
</evidence>
<evidence type="ECO:0000313" key="7">
    <source>
        <dbReference type="Proteomes" id="UP000030634"/>
    </source>
</evidence>
<feature type="domain" description="N-acetylmuramoyl-L-alanine amidase" evidence="5">
    <location>
        <begin position="10"/>
        <end position="144"/>
    </location>
</feature>
<dbReference type="SUPFAM" id="SSF55846">
    <property type="entry name" value="N-acetylmuramoyl-L-alanine amidase-like"/>
    <property type="match status" value="1"/>
</dbReference>
<dbReference type="EMBL" id="CP010028">
    <property type="protein sequence ID" value="AIZ44887.1"/>
    <property type="molecule type" value="Genomic_DNA"/>
</dbReference>
<dbReference type="AlphaFoldDB" id="A0A0A7KFF1"/>
<accession>A0A0A7KFF1</accession>
<protein>
    <recommendedName>
        <fullName evidence="2">N-acetylmuramoyl-L-alanine amidase</fullName>
        <ecNumber evidence="2">3.5.1.28</ecNumber>
    </recommendedName>
</protein>
<name>A0A0A7KFF1_9DEIO</name>
<dbReference type="STRING" id="1182571.QR90_06855"/>
<dbReference type="Proteomes" id="UP000030634">
    <property type="component" value="Chromosome"/>
</dbReference>